<evidence type="ECO:0000256" key="1">
    <source>
        <dbReference type="ARBA" id="ARBA00000213"/>
    </source>
</evidence>
<accession>A0A0D8BJY0</accession>
<dbReference type="Pfam" id="PF01131">
    <property type="entry name" value="Topoisom_bac"/>
    <property type="match status" value="1"/>
</dbReference>
<protein>
    <recommendedName>
        <fullName evidence="8">DNA topoisomerase 1</fullName>
        <ecNumber evidence="8">5.6.2.1</ecNumber>
    </recommendedName>
    <alternativeName>
        <fullName evidence="8">DNA topoisomerase I</fullName>
    </alternativeName>
</protein>
<dbReference type="PROSITE" id="PS52039">
    <property type="entry name" value="TOPO_IA_2"/>
    <property type="match status" value="1"/>
</dbReference>
<evidence type="ECO:0000256" key="2">
    <source>
        <dbReference type="ARBA" id="ARBA00009446"/>
    </source>
</evidence>
<keyword evidence="6 8" id="KW-0238">DNA-binding</keyword>
<reference evidence="12 13" key="2">
    <citation type="journal article" date="2016" name="Genome Announc.">
        <title>Permanent Draft Genome Sequences for Two Variants of Frankia sp. Strain CpI1, the First Frankia Strain Isolated from Root Nodules of Comptonia peregrina.</title>
        <authorList>
            <person name="Oshone R."/>
            <person name="Hurst S.G.IV."/>
            <person name="Abebe-Akele F."/>
            <person name="Simpson S."/>
            <person name="Morris K."/>
            <person name="Thomas W.K."/>
            <person name="Tisa L.S."/>
        </authorList>
    </citation>
    <scope>NUCLEOTIDE SEQUENCE [LARGE SCALE GENOMIC DNA]</scope>
    <source>
        <strain evidence="13">CpI1-S</strain>
    </source>
</reference>
<dbReference type="PRINTS" id="PR00417">
    <property type="entry name" value="PRTPISMRASEI"/>
</dbReference>
<feature type="site" description="Interaction with DNA" evidence="8">
    <location>
        <position position="428"/>
    </location>
</feature>
<feature type="site" description="Interaction with DNA" evidence="8">
    <location>
        <position position="245"/>
    </location>
</feature>
<dbReference type="InterPro" id="IPR023406">
    <property type="entry name" value="Topo_IA_AS"/>
</dbReference>
<comment type="subunit">
    <text evidence="8">Monomer.</text>
</comment>
<feature type="site" description="Interaction with DNA" evidence="8">
    <location>
        <position position="240"/>
    </location>
</feature>
<feature type="region of interest" description="Disordered" evidence="9">
    <location>
        <begin position="953"/>
        <end position="1089"/>
    </location>
</feature>
<feature type="active site" description="O-(5'-phospho-DNA)-tyrosine intermediate" evidence="8">
    <location>
        <position position="426"/>
    </location>
</feature>
<feature type="region of interest" description="Disordered" evidence="9">
    <location>
        <begin position="1"/>
        <end position="88"/>
    </location>
</feature>
<evidence type="ECO:0000256" key="4">
    <source>
        <dbReference type="ARBA" id="ARBA00022842"/>
    </source>
</evidence>
<feature type="compositionally biased region" description="Low complexity" evidence="9">
    <location>
        <begin position="1"/>
        <end position="79"/>
    </location>
</feature>
<dbReference type="CDD" id="cd03363">
    <property type="entry name" value="TOPRIM_TopoIA_TopoI"/>
    <property type="match status" value="1"/>
</dbReference>
<comment type="catalytic activity">
    <reaction evidence="1 8">
        <text>ATP-independent breakage of single-stranded DNA, followed by passage and rejoining.</text>
        <dbReference type="EC" id="5.6.2.1"/>
    </reaction>
</comment>
<evidence type="ECO:0000313" key="13">
    <source>
        <dbReference type="Proteomes" id="UP000032545"/>
    </source>
</evidence>
<evidence type="ECO:0000256" key="5">
    <source>
        <dbReference type="ARBA" id="ARBA00023029"/>
    </source>
</evidence>
<dbReference type="OrthoDB" id="9804262at2"/>
<dbReference type="InterPro" id="IPR028612">
    <property type="entry name" value="Topoisom_1_IA"/>
</dbReference>
<evidence type="ECO:0000259" key="10">
    <source>
        <dbReference type="PROSITE" id="PS50880"/>
    </source>
</evidence>
<dbReference type="InterPro" id="IPR013825">
    <property type="entry name" value="Topo_IA_cen_sub2"/>
</dbReference>
<keyword evidence="3" id="KW-0479">Metal-binding</keyword>
<feature type="site" description="Interaction with DNA" evidence="8">
    <location>
        <position position="117"/>
    </location>
</feature>
<dbReference type="GO" id="GO:0003677">
    <property type="term" value="F:DNA binding"/>
    <property type="evidence" value="ECO:0007669"/>
    <property type="project" value="UniProtKB-KW"/>
</dbReference>
<feature type="compositionally biased region" description="Low complexity" evidence="9">
    <location>
        <begin position="969"/>
        <end position="1038"/>
    </location>
</feature>
<sequence length="1089" mass="115182">MPPRTKTTTRTTARSAAPVAEPGEPSGTGSTPSPSASAAPTEVPATRPNGRAAAGRAAPGRRAAGRSTTGSSGATGAAPEPTPGSGTRLVIVESPAKAKTIAGYLGPGWQVESSIGHIRDLPRSAADVPAAHKGKPWARLGVDVDNDFEPLYVVTPDKKLQVSKLKALVKEASELYLATDEDREGEAIAWHLLQTLKPTVPVKRMVFHEITPQAIRRAVDNPREIDENLVNAQETRRILDRLYGYEVSPVLWKKVMPRLSAGRVQSVATRVLVERERARMRFRAAEYWNIEGLFGATVARQGWPAGSDGADAAAADAGVERTPLPATLVALDGNRIATGRDFAPTGELTTSGVTRLDEAGAQALTDRLAQAAFAVRSVETKPYRRSPYPPFMTSTLQQEAGRKLRFSSQRTMQIAQRLYENGYITYMRTDSTNLSETALTAARSQAESLYGPEYVPASPRTYTKKVKNAQEAHEAIRPAGDHFRTPGEVRGELDVDSYRLYELIWQRTVASQMADARGTSATIRLGATSSAGENAEFSASGKVITFPGFLRAYVEGADDPDAELEDRERRLPDVRQGDPLAVRSLTPRGHTTSPPARFTEASLVKTLEELGIGRPSTYASIIGTIQDRGYVWKKGSALVPSFVAFAVVGLLEDHFGRLVDYRFTATMEDDLDDIAAGTSASTDWLTRFYFGTGDGTDPATAAGLKHLVSERLGEIDAREVNSIPLGEADDGTTVVVRVGRYGPYVQLGEGRASVPDDLAPDELTVARALELLAAPSGDRVLGVDTATGATITAKAGRFGPYVTTDTDPPRTSSLLRTMSLETLTLDDAVKLLTLPRTLGAGADGEEVTAQNGRYGPYVKKGTESRSLESEDQLFTVTLEDALALLAQPKARGRRQAAQTPPLRELGNDPASGKPMVVREGRFGPYVTDGETNASLRKGDAVESITDARAAELLADRRARGPAPAKRAARGTAKTTATKSGAAKSTTAKSTTAKSTTAKSTTAKSTTAKSTTAKSTTAKSTAAKSTTAKTAAKSGTTARDSAAKTATSRVGAKGSATQKAGEEPAATGSSAPDDGGGAAGATSGGTRRTG</sequence>
<dbReference type="InterPro" id="IPR023405">
    <property type="entry name" value="Topo_IA_core_domain"/>
</dbReference>
<dbReference type="InterPro" id="IPR013497">
    <property type="entry name" value="Topo_IA_cen"/>
</dbReference>
<dbReference type="InterPro" id="IPR003601">
    <property type="entry name" value="Topo_IA_2"/>
</dbReference>
<feature type="region of interest" description="Interaction with DNA" evidence="8">
    <location>
        <begin position="260"/>
        <end position="265"/>
    </location>
</feature>
<dbReference type="EMBL" id="JYFN01000006">
    <property type="protein sequence ID" value="KJE24441.1"/>
    <property type="molecule type" value="Genomic_DNA"/>
</dbReference>
<comment type="caution">
    <text evidence="12">The sequence shown here is derived from an EMBL/GenBank/DDBJ whole genome shotgun (WGS) entry which is preliminary data.</text>
</comment>
<dbReference type="GO" id="GO:0046872">
    <property type="term" value="F:metal ion binding"/>
    <property type="evidence" value="ECO:0007669"/>
    <property type="project" value="UniProtKB-KW"/>
</dbReference>
<proteinExistence type="inferred from homology"/>
<dbReference type="Gene3D" id="2.70.20.10">
    <property type="entry name" value="Topoisomerase I, domain 3"/>
    <property type="match status" value="1"/>
</dbReference>
<dbReference type="Pfam" id="PF01751">
    <property type="entry name" value="Toprim"/>
    <property type="match status" value="1"/>
</dbReference>
<dbReference type="NCBIfam" id="TIGR01051">
    <property type="entry name" value="topA_bact"/>
    <property type="match status" value="1"/>
</dbReference>
<dbReference type="Gene3D" id="1.10.460.10">
    <property type="entry name" value="Topoisomerase I, domain 2"/>
    <property type="match status" value="1"/>
</dbReference>
<feature type="site" description="Interaction with DNA" evidence="8">
    <location>
        <position position="628"/>
    </location>
</feature>
<dbReference type="InterPro" id="IPR005733">
    <property type="entry name" value="TopoI_bac-type"/>
</dbReference>
<name>A0A0D8BJY0_9ACTN</name>
<dbReference type="InterPro" id="IPR006171">
    <property type="entry name" value="TOPRIM_dom"/>
</dbReference>
<feature type="site" description="Interaction with DNA" evidence="8">
    <location>
        <position position="237"/>
    </location>
</feature>
<dbReference type="GO" id="GO:0003917">
    <property type="term" value="F:DNA topoisomerase type I (single strand cut, ATP-independent) activity"/>
    <property type="evidence" value="ECO:0007669"/>
    <property type="project" value="UniProtKB-UniRule"/>
</dbReference>
<dbReference type="HAMAP" id="MF_00952">
    <property type="entry name" value="Topoisom_1_prok"/>
    <property type="match status" value="1"/>
</dbReference>
<dbReference type="PATRIC" id="fig|1502723.3.peg.4952"/>
<comment type="function">
    <text evidence="8">Releases the supercoiling and torsional tension of DNA, which is introduced during the DNA replication and transcription, by transiently cleaving and rejoining one strand of the DNA duplex. Introduces a single-strand break via transesterification at a target site in duplex DNA. The scissile phosphodiester is attacked by the catalytic tyrosine of the enzyme, resulting in the formation of a DNA-(5'-phosphotyrosyl)-enzyme intermediate and the expulsion of a 3'-OH DNA strand. The free DNA strand then undergoes passage around the unbroken strand, thus removing DNA supercoils. Finally, in the religation step, the DNA 3'-OH attacks the covalent intermediate to expel the active-site tyrosine and restore the DNA phosphodiester backbone.</text>
</comment>
<evidence type="ECO:0000256" key="7">
    <source>
        <dbReference type="ARBA" id="ARBA00023235"/>
    </source>
</evidence>
<dbReference type="GO" id="GO:0006265">
    <property type="term" value="P:DNA topological change"/>
    <property type="evidence" value="ECO:0007669"/>
    <property type="project" value="UniProtKB-UniRule"/>
</dbReference>
<feature type="domain" description="Topo IA-type catalytic" evidence="11">
    <location>
        <begin position="226"/>
        <end position="696"/>
    </location>
</feature>
<feature type="site" description="Interaction with DNA" evidence="8">
    <location>
        <position position="252"/>
    </location>
</feature>
<dbReference type="RefSeq" id="WP_044883917.1">
    <property type="nucleotide sequence ID" value="NZ_JYFN01000006.1"/>
</dbReference>
<reference evidence="13" key="1">
    <citation type="submission" date="2015-02" db="EMBL/GenBank/DDBJ databases">
        <title>Draft Genome of Frankia sp. CpI1-S.</title>
        <authorList>
            <person name="Oshone R.T."/>
            <person name="Ngom M."/>
            <person name="Ghodhbane-Gtari F."/>
            <person name="Gtari M."/>
            <person name="Morris K."/>
            <person name="Thomas K."/>
            <person name="Sen A."/>
            <person name="Tisa L.S."/>
        </authorList>
    </citation>
    <scope>NUCLEOTIDE SEQUENCE [LARGE SCALE GENOMIC DNA]</scope>
    <source>
        <strain evidence="13">CpI1-S</strain>
    </source>
</reference>
<dbReference type="CDD" id="cd00186">
    <property type="entry name" value="TOP1Ac"/>
    <property type="match status" value="1"/>
</dbReference>
<feature type="compositionally biased region" description="Gly residues" evidence="9">
    <location>
        <begin position="1073"/>
        <end position="1082"/>
    </location>
</feature>
<dbReference type="SMART" id="SM00493">
    <property type="entry name" value="TOPRIM"/>
    <property type="match status" value="1"/>
</dbReference>
<feature type="region of interest" description="Disordered" evidence="9">
    <location>
        <begin position="889"/>
        <end position="916"/>
    </location>
</feature>
<evidence type="ECO:0000256" key="6">
    <source>
        <dbReference type="ARBA" id="ARBA00023125"/>
    </source>
</evidence>
<dbReference type="PROSITE" id="PS50880">
    <property type="entry name" value="TOPRIM"/>
    <property type="match status" value="1"/>
</dbReference>
<dbReference type="Gene3D" id="3.40.50.140">
    <property type="match status" value="1"/>
</dbReference>
<comment type="similarity">
    <text evidence="2 8">Belongs to the type IA topoisomerase family.</text>
</comment>
<gene>
    <name evidence="8" type="primary">topA</name>
    <name evidence="12" type="ORF">FF36_01170</name>
</gene>
<evidence type="ECO:0000256" key="9">
    <source>
        <dbReference type="SAM" id="MobiDB-lite"/>
    </source>
</evidence>
<feature type="site" description="Interaction with DNA" evidence="8">
    <location>
        <position position="236"/>
    </location>
</feature>
<dbReference type="EC" id="5.6.2.1" evidence="8"/>
<organism evidence="12 13">
    <name type="scientific">Frankia torreyi</name>
    <dbReference type="NCBI Taxonomy" id="1856"/>
    <lineage>
        <taxon>Bacteria</taxon>
        <taxon>Bacillati</taxon>
        <taxon>Actinomycetota</taxon>
        <taxon>Actinomycetes</taxon>
        <taxon>Frankiales</taxon>
        <taxon>Frankiaceae</taxon>
        <taxon>Frankia</taxon>
    </lineage>
</organism>
<keyword evidence="13" id="KW-1185">Reference proteome</keyword>
<evidence type="ECO:0000256" key="3">
    <source>
        <dbReference type="ARBA" id="ARBA00022723"/>
    </source>
</evidence>
<dbReference type="PANTHER" id="PTHR42785:SF1">
    <property type="entry name" value="DNA TOPOISOMERASE"/>
    <property type="match status" value="1"/>
</dbReference>
<dbReference type="AlphaFoldDB" id="A0A0D8BJY0"/>
<dbReference type="Proteomes" id="UP000032545">
    <property type="component" value="Unassembled WGS sequence"/>
</dbReference>
<evidence type="ECO:0000313" key="12">
    <source>
        <dbReference type="EMBL" id="KJE24441.1"/>
    </source>
</evidence>
<dbReference type="InterPro" id="IPR025589">
    <property type="entry name" value="Toprim_C_rpt"/>
</dbReference>
<dbReference type="Gene3D" id="1.10.290.10">
    <property type="entry name" value="Topoisomerase I, domain 4"/>
    <property type="match status" value="1"/>
</dbReference>
<dbReference type="Pfam" id="PF13368">
    <property type="entry name" value="Toprim_C_rpt"/>
    <property type="match status" value="3"/>
</dbReference>
<evidence type="ECO:0000256" key="8">
    <source>
        <dbReference type="HAMAP-Rule" id="MF_00952"/>
    </source>
</evidence>
<dbReference type="InterPro" id="IPR003602">
    <property type="entry name" value="Topo_IA_DNA-bd_dom"/>
</dbReference>
<keyword evidence="4" id="KW-0460">Magnesium</keyword>
<dbReference type="SUPFAM" id="SSF56712">
    <property type="entry name" value="Prokaryotic type I DNA topoisomerase"/>
    <property type="match status" value="1"/>
</dbReference>
<dbReference type="InterPro" id="IPR013826">
    <property type="entry name" value="Topo_IA_cen_sub3"/>
</dbReference>
<dbReference type="InterPro" id="IPR013824">
    <property type="entry name" value="Topo_IA_cen_sub1"/>
</dbReference>
<dbReference type="PANTHER" id="PTHR42785">
    <property type="entry name" value="DNA TOPOISOMERASE, TYPE IA, CORE"/>
    <property type="match status" value="1"/>
</dbReference>
<dbReference type="PROSITE" id="PS00396">
    <property type="entry name" value="TOPO_IA_1"/>
    <property type="match status" value="1"/>
</dbReference>
<evidence type="ECO:0000259" key="11">
    <source>
        <dbReference type="PROSITE" id="PS52039"/>
    </source>
</evidence>
<dbReference type="InterPro" id="IPR000380">
    <property type="entry name" value="Topo_IA"/>
</dbReference>
<feature type="domain" description="Toprim" evidence="10">
    <location>
        <begin position="87"/>
        <end position="211"/>
    </location>
</feature>
<dbReference type="InterPro" id="IPR034149">
    <property type="entry name" value="TOPRIM_TopoI"/>
</dbReference>
<keyword evidence="7 8" id="KW-0413">Isomerase</keyword>
<keyword evidence="5 8" id="KW-0799">Topoisomerase</keyword>
<dbReference type="SMART" id="SM00437">
    <property type="entry name" value="TOP1Ac"/>
    <property type="match status" value="1"/>
</dbReference>
<dbReference type="SMART" id="SM00436">
    <property type="entry name" value="TOP1Bc"/>
    <property type="match status" value="1"/>
</dbReference>